<dbReference type="AlphaFoldDB" id="A0A4C1WMS7"/>
<evidence type="ECO:0000256" key="6">
    <source>
        <dbReference type="ARBA" id="ARBA00022968"/>
    </source>
</evidence>
<dbReference type="Proteomes" id="UP000299102">
    <property type="component" value="Unassembled WGS sequence"/>
</dbReference>
<evidence type="ECO:0000256" key="12">
    <source>
        <dbReference type="RuleBase" id="RU368089"/>
    </source>
</evidence>
<accession>A0A4C1WMS7</accession>
<dbReference type="OrthoDB" id="410058at2759"/>
<feature type="compositionally biased region" description="Polar residues" evidence="13">
    <location>
        <begin position="78"/>
        <end position="91"/>
    </location>
</feature>
<dbReference type="Gene3D" id="2.70.98.110">
    <property type="entry name" value="Glycosyl hydrolase family 63, N-terminal domain"/>
    <property type="match status" value="1"/>
</dbReference>
<dbReference type="GO" id="GO:0006487">
    <property type="term" value="P:protein N-linked glycosylation"/>
    <property type="evidence" value="ECO:0007669"/>
    <property type="project" value="UniProtKB-UniRule"/>
</dbReference>
<evidence type="ECO:0000256" key="4">
    <source>
        <dbReference type="ARBA" id="ARBA00022801"/>
    </source>
</evidence>
<keyword evidence="3" id="KW-0812">Transmembrane</keyword>
<dbReference type="InterPro" id="IPR031335">
    <property type="entry name" value="Glyco_hydro_63_C"/>
</dbReference>
<name>A0A4C1WMS7_EUMVA</name>
<evidence type="ECO:0000259" key="14">
    <source>
        <dbReference type="Pfam" id="PF03200"/>
    </source>
</evidence>
<evidence type="ECO:0000256" key="10">
    <source>
        <dbReference type="ARBA" id="ARBA00023295"/>
    </source>
</evidence>
<sequence>MPRPPGLRCQARGAAYSRLRRTAACGRRTCTKARTNSEVSGVTIGRQGWQNATGPRPRGPGPRGHAAPDTSVYPDPEQPQQGTSKNQSEPYFSVNNIASSPYVTDKGFHEAKDQTALAMSKQIIKSINDKNIPLNKCRGQGYDGANTMEGTGGVQKLIKDIEPNAVCVHCAAHNLNLVLNDASGREIDALQAERLGQSCLSVTRSALSFARSAQAERDNESCFFVPAAGVHRLIRRYHVKNDSRVGRVRPLPLFYSDASADGVEKRSLVPRALAHTLGSGGMPRKIANNKPSTSGKNNGTSSSSSCDSSDKQPLTVMYFWKSIALTACLAVVITATSLGYLETRVNTPFSSEKVVEESGLAVPHRYWGSYRPGVYFGMKTRDPQSPVFGLMWYQPASAHRGIRHWCEQGDNLPSYGWIRHDGITFGEQIIEDPPHTLRTSFIKTLSGDYGGHWTARIEVNSTNDAVPLSLIWYVALDESMDPMEGARLWVDGGALAGHTPATNNFRINFHVHKGKVLHTSHAKAHASGLHLLKEKVYSLLQVARHKTLGHHVILTSDEDLHLQDKGVNFVAYQFLIESPIVLDVVYSKEMSTPLQGKSYDEALEEKRKMFDKKFEDKFSLSQRGSWVVDGVLGTISYQVRILITTSELTNEFEIKLNKFASCLTKHAKFSSGHHCYSANGCQQSPTCAEVLHVRLNVYAVYSDEDVSAARAAMSNMVGGIGYFYGSSRVQSQHNREPVPYWKAPLYTAVPSRSFFPRGFLWDEGFHGLLISKWNPDIQMDIVAHWLDLTNVEGWIPREQILGEEALARVPSEYVVQNNAVANPPMLLIQIAHMVETRPQLFGNHSPHRRTLERMYTRLQTWYNWFLISQKGTEWSAFRWRGRVDDGLQLNPKTLASGLDDYPRASHPSKSERHVDLRCWMYAAADAMITIGQALQLDVAKTEILKFGDRPTCGGRQSAHSPTSAISGYFMKEHLYNLLWGTR</sequence>
<dbReference type="PANTHER" id="PTHR10412">
    <property type="entry name" value="MANNOSYL-OLIGOSACCHARIDE GLUCOSIDASE"/>
    <property type="match status" value="1"/>
</dbReference>
<feature type="compositionally biased region" description="Low complexity" evidence="13">
    <location>
        <begin position="292"/>
        <end position="307"/>
    </location>
</feature>
<dbReference type="GO" id="GO:0004573">
    <property type="term" value="F:Glc3Man9GlcNAc2 oligosaccharide glucosidase activity"/>
    <property type="evidence" value="ECO:0007669"/>
    <property type="project" value="UniProtKB-UniRule"/>
</dbReference>
<keyword evidence="7" id="KW-1133">Transmembrane helix</keyword>
<feature type="region of interest" description="Disordered" evidence="13">
    <location>
        <begin position="279"/>
        <end position="310"/>
    </location>
</feature>
<gene>
    <name evidence="16" type="primary">GCS1</name>
    <name evidence="16" type="ORF">EVAR_43899_1</name>
</gene>
<comment type="catalytic activity">
    <reaction evidence="12">
        <text>N(4)-(alpha-D-Glc-(1-&gt;2)-alpha-D-Glc-(1-&gt;3)-alpha-D-Glc-(1-&gt;3)-alpha-D-Man-(1-&gt;2)-alpha-D-Man-(1-&gt;2)-alpha-D-Man-(1-&gt;3)-[alpha-D-Man-(1-&gt;2)-alpha-D-Man-(1-&gt;3)-[alpha-D-Man-(1-&gt;2)-alpha-D-Man-(1-&gt;6)]-alpha-D-Man-(1-&gt;6)]-beta-D-Man-(1-&gt;4)-beta-D-GlcNAc-(1-&gt;4)-beta-D-GlcNAc)-L-asparaginyl-[protein] + H2O = N(4)-(alpha-D-Glc-(1-&gt;3)-alpha-D-Glc-(1-&gt;3)-alpha-D-Man-(1-&gt;2)-alpha-D-Man-(1-&gt;2)-alpha-D-Man-(1-&gt;3)-[alpha-D-Man-(1-&gt;2)-alpha-D-Man-(1-&gt;3)-[alpha-D-Man-(1-&gt;2)-alpha-D-Man-(1-&gt;6)]-alpha-D-Man-(1-&gt;6)]-beta-D-Man-(1-&gt;4)-beta-D-GlcNAc-(1-&gt;4)-beta-D-GlcNAc)-L-asparaginyl-[protein] + beta-D-glucose</text>
        <dbReference type="Rhea" id="RHEA:55988"/>
        <dbReference type="Rhea" id="RHEA-COMP:12806"/>
        <dbReference type="Rhea" id="RHEA-COMP:14355"/>
        <dbReference type="ChEBI" id="CHEBI:15377"/>
        <dbReference type="ChEBI" id="CHEBI:15903"/>
        <dbReference type="ChEBI" id="CHEBI:59082"/>
        <dbReference type="ChEBI" id="CHEBI:132537"/>
        <dbReference type="EC" id="3.2.1.106"/>
    </reaction>
</comment>
<dbReference type="Pfam" id="PF16923">
    <property type="entry name" value="Glyco_hydro_63N"/>
    <property type="match status" value="1"/>
</dbReference>
<keyword evidence="4 12" id="KW-0378">Hydrolase</keyword>
<evidence type="ECO:0000313" key="17">
    <source>
        <dbReference type="Proteomes" id="UP000299102"/>
    </source>
</evidence>
<feature type="domain" description="Glycosyl hydrolase family 63 C-terminal" evidence="14">
    <location>
        <begin position="702"/>
        <end position="940"/>
    </location>
</feature>
<evidence type="ECO:0000256" key="1">
    <source>
        <dbReference type="ARBA" id="ARBA00004648"/>
    </source>
</evidence>
<feature type="domain" description="Glycosyl hydrolase family 63 N-terminal" evidence="15">
    <location>
        <begin position="366"/>
        <end position="552"/>
    </location>
</feature>
<evidence type="ECO:0000256" key="2">
    <source>
        <dbReference type="ARBA" id="ARBA00010833"/>
    </source>
</evidence>
<dbReference type="InterPro" id="IPR004888">
    <property type="entry name" value="Glycoside_hydrolase_63"/>
</dbReference>
<proteinExistence type="inferred from homology"/>
<evidence type="ECO:0000256" key="7">
    <source>
        <dbReference type="ARBA" id="ARBA00022989"/>
    </source>
</evidence>
<dbReference type="GO" id="GO:0009311">
    <property type="term" value="P:oligosaccharide metabolic process"/>
    <property type="evidence" value="ECO:0007669"/>
    <property type="project" value="UniProtKB-UniRule"/>
</dbReference>
<evidence type="ECO:0000313" key="16">
    <source>
        <dbReference type="EMBL" id="GBP52698.1"/>
    </source>
</evidence>
<dbReference type="SUPFAM" id="SSF48208">
    <property type="entry name" value="Six-hairpin glycosidases"/>
    <property type="match status" value="1"/>
</dbReference>
<keyword evidence="17" id="KW-1185">Reference proteome</keyword>
<keyword evidence="6" id="KW-0735">Signal-anchor</keyword>
<evidence type="ECO:0000256" key="9">
    <source>
        <dbReference type="ARBA" id="ARBA00023180"/>
    </source>
</evidence>
<dbReference type="Gene3D" id="1.50.10.10">
    <property type="match status" value="1"/>
</dbReference>
<comment type="subcellular location">
    <subcellularLocation>
        <location evidence="1 12">Endoplasmic reticulum membrane</location>
        <topology evidence="1 12">Single-pass type II membrane protein</topology>
    </subcellularLocation>
</comment>
<evidence type="ECO:0000256" key="13">
    <source>
        <dbReference type="SAM" id="MobiDB-lite"/>
    </source>
</evidence>
<dbReference type="InterPro" id="IPR012341">
    <property type="entry name" value="6hp_glycosidase-like_sf"/>
</dbReference>
<keyword evidence="5 12" id="KW-0256">Endoplasmic reticulum</keyword>
<comment type="caution">
    <text evidence="16">The sequence shown here is derived from an EMBL/GenBank/DDBJ whole genome shotgun (WGS) entry which is preliminary data.</text>
</comment>
<evidence type="ECO:0000256" key="8">
    <source>
        <dbReference type="ARBA" id="ARBA00023136"/>
    </source>
</evidence>
<dbReference type="InterPro" id="IPR008928">
    <property type="entry name" value="6-hairpin_glycosidase_sf"/>
</dbReference>
<reference evidence="16 17" key="1">
    <citation type="journal article" date="2019" name="Commun. Biol.">
        <title>The bagworm genome reveals a unique fibroin gene that provides high tensile strength.</title>
        <authorList>
            <person name="Kono N."/>
            <person name="Nakamura H."/>
            <person name="Ohtoshi R."/>
            <person name="Tomita M."/>
            <person name="Numata K."/>
            <person name="Arakawa K."/>
        </authorList>
    </citation>
    <scope>NUCLEOTIDE SEQUENCE [LARGE SCALE GENOMIC DNA]</scope>
</reference>
<dbReference type="InterPro" id="IPR031631">
    <property type="entry name" value="Glyco_hydro_63N"/>
</dbReference>
<dbReference type="GO" id="GO:0005789">
    <property type="term" value="C:endoplasmic reticulum membrane"/>
    <property type="evidence" value="ECO:0007669"/>
    <property type="project" value="UniProtKB-SubCell"/>
</dbReference>
<comment type="function">
    <text evidence="12">Cleaves the distal alpha 1,2-linked glucose residue from the Glc(3)Man(9)GlcNAc(2) oligosaccharide precursor.</text>
</comment>
<keyword evidence="9" id="KW-0325">Glycoprotein</keyword>
<evidence type="ECO:0000256" key="3">
    <source>
        <dbReference type="ARBA" id="ARBA00022692"/>
    </source>
</evidence>
<evidence type="ECO:0000256" key="5">
    <source>
        <dbReference type="ARBA" id="ARBA00022824"/>
    </source>
</evidence>
<evidence type="ECO:0000259" key="15">
    <source>
        <dbReference type="Pfam" id="PF16923"/>
    </source>
</evidence>
<dbReference type="EMBL" id="BGZK01000608">
    <property type="protein sequence ID" value="GBP52698.1"/>
    <property type="molecule type" value="Genomic_DNA"/>
</dbReference>
<dbReference type="InterPro" id="IPR038518">
    <property type="entry name" value="Glyco_hydro_63N_sf"/>
</dbReference>
<evidence type="ECO:0000256" key="11">
    <source>
        <dbReference type="ARBA" id="ARBA00038888"/>
    </source>
</evidence>
<comment type="similarity">
    <text evidence="2 12">Belongs to the glycosyl hydrolase 63 family.</text>
</comment>
<keyword evidence="8" id="KW-0472">Membrane</keyword>
<dbReference type="Pfam" id="PF03200">
    <property type="entry name" value="Glyco_hydro_63"/>
    <property type="match status" value="1"/>
</dbReference>
<organism evidence="16 17">
    <name type="scientific">Eumeta variegata</name>
    <name type="common">Bagworm moth</name>
    <name type="synonym">Eumeta japonica</name>
    <dbReference type="NCBI Taxonomy" id="151549"/>
    <lineage>
        <taxon>Eukaryota</taxon>
        <taxon>Metazoa</taxon>
        <taxon>Ecdysozoa</taxon>
        <taxon>Arthropoda</taxon>
        <taxon>Hexapoda</taxon>
        <taxon>Insecta</taxon>
        <taxon>Pterygota</taxon>
        <taxon>Neoptera</taxon>
        <taxon>Endopterygota</taxon>
        <taxon>Lepidoptera</taxon>
        <taxon>Glossata</taxon>
        <taxon>Ditrysia</taxon>
        <taxon>Tineoidea</taxon>
        <taxon>Psychidae</taxon>
        <taxon>Oiketicinae</taxon>
        <taxon>Eumeta</taxon>
    </lineage>
</organism>
<feature type="region of interest" description="Disordered" evidence="13">
    <location>
        <begin position="26"/>
        <end position="91"/>
    </location>
</feature>
<protein>
    <recommendedName>
        <fullName evidence="11 12">Mannosyl-oligosaccharide glucosidase</fullName>
        <ecNumber evidence="11 12">3.2.1.106</ecNumber>
    </recommendedName>
</protein>
<dbReference type="EC" id="3.2.1.106" evidence="11 12"/>
<keyword evidence="10 12" id="KW-0326">Glycosidase</keyword>
<dbReference type="PANTHER" id="PTHR10412:SF11">
    <property type="entry name" value="MANNOSYL-OLIGOSACCHARIDE GLUCOSIDASE"/>
    <property type="match status" value="1"/>
</dbReference>
<dbReference type="STRING" id="151549.A0A4C1WMS7"/>